<dbReference type="InterPro" id="IPR004045">
    <property type="entry name" value="Glutathione_S-Trfase_N"/>
</dbReference>
<dbReference type="SUPFAM" id="SSF47616">
    <property type="entry name" value="GST C-terminal domain-like"/>
    <property type="match status" value="1"/>
</dbReference>
<reference evidence="3" key="2">
    <citation type="submission" date="2023-01" db="EMBL/GenBank/DDBJ databases">
        <authorList>
            <person name="Sun Q."/>
            <person name="Evtushenko L."/>
        </authorList>
    </citation>
    <scope>NUCLEOTIDE SEQUENCE</scope>
    <source>
        <strain evidence="3">VKM B-2935</strain>
    </source>
</reference>
<dbReference type="PROSITE" id="PS50405">
    <property type="entry name" value="GST_CTER"/>
    <property type="match status" value="1"/>
</dbReference>
<dbReference type="InterPro" id="IPR036282">
    <property type="entry name" value="Glutathione-S-Trfase_C_sf"/>
</dbReference>
<dbReference type="InterPro" id="IPR036249">
    <property type="entry name" value="Thioredoxin-like_sf"/>
</dbReference>
<dbReference type="Pfam" id="PF00043">
    <property type="entry name" value="GST_C"/>
    <property type="match status" value="1"/>
</dbReference>
<dbReference type="PROSITE" id="PS50404">
    <property type="entry name" value="GST_NTER"/>
    <property type="match status" value="1"/>
</dbReference>
<dbReference type="CDD" id="cd03057">
    <property type="entry name" value="GST_N_Beta"/>
    <property type="match status" value="1"/>
</dbReference>
<dbReference type="SFLD" id="SFLDS00019">
    <property type="entry name" value="Glutathione_Transferase_(cytos"/>
    <property type="match status" value="1"/>
</dbReference>
<dbReference type="Pfam" id="PF13409">
    <property type="entry name" value="GST_N_2"/>
    <property type="match status" value="1"/>
</dbReference>
<feature type="domain" description="GST N-terminal" evidence="1">
    <location>
        <begin position="1"/>
        <end position="81"/>
    </location>
</feature>
<evidence type="ECO:0000313" key="3">
    <source>
        <dbReference type="EMBL" id="GLK90156.1"/>
    </source>
</evidence>
<evidence type="ECO:0000259" key="1">
    <source>
        <dbReference type="PROSITE" id="PS50404"/>
    </source>
</evidence>
<dbReference type="PANTHER" id="PTHR44051:SF8">
    <property type="entry name" value="GLUTATHIONE S-TRANSFERASE GSTA"/>
    <property type="match status" value="1"/>
</dbReference>
<dbReference type="Proteomes" id="UP001143328">
    <property type="component" value="Unassembled WGS sequence"/>
</dbReference>
<comment type="caution">
    <text evidence="3">The sequence shown here is derived from an EMBL/GenBank/DDBJ whole genome shotgun (WGS) entry which is preliminary data.</text>
</comment>
<keyword evidence="4" id="KW-1185">Reference proteome</keyword>
<dbReference type="SFLD" id="SFLDG01150">
    <property type="entry name" value="Main.1:_Beta-like"/>
    <property type="match status" value="1"/>
</dbReference>
<evidence type="ECO:0000313" key="4">
    <source>
        <dbReference type="Proteomes" id="UP001143328"/>
    </source>
</evidence>
<dbReference type="EMBL" id="BSFN01000009">
    <property type="protein sequence ID" value="GLK90156.1"/>
    <property type="molecule type" value="Genomic_DNA"/>
</dbReference>
<dbReference type="RefSeq" id="WP_271196338.1">
    <property type="nucleotide sequence ID" value="NZ_BSFN01000009.1"/>
</dbReference>
<dbReference type="SFLD" id="SFLDG00358">
    <property type="entry name" value="Main_(cytGST)"/>
    <property type="match status" value="1"/>
</dbReference>
<accession>A0A9W6K8F9</accession>
<dbReference type="NCBIfam" id="NF007831">
    <property type="entry name" value="PRK10542.1"/>
    <property type="match status" value="1"/>
</dbReference>
<dbReference type="AlphaFoldDB" id="A0A9W6K8F9"/>
<proteinExistence type="predicted"/>
<protein>
    <submittedName>
        <fullName evidence="3">Glutathione S-transferase</fullName>
    </submittedName>
</protein>
<dbReference type="SUPFAM" id="SSF52833">
    <property type="entry name" value="Thioredoxin-like"/>
    <property type="match status" value="1"/>
</dbReference>
<sequence length="201" mass="21689">MKLYFSSGACSLAPHIALLEAGLPFETEKVDLKAKLTASGADFTAINSKGYVPALALDNGQVLTEGVAVLQYIADQKPESGLAPAAGTMARYQLQEWLTFIASEIHKPMGSMFNPAQSADWKAGVTATLTKRLDWLTTQLDGKDYLLNNQFSVADAYLFTVLNWANFVGFSMAPWPVVQAFSARVAARPKVVEALKAEGLV</sequence>
<dbReference type="Gene3D" id="1.20.1050.10">
    <property type="match status" value="1"/>
</dbReference>
<dbReference type="InterPro" id="IPR004046">
    <property type="entry name" value="GST_C"/>
</dbReference>
<dbReference type="Gene3D" id="3.40.30.10">
    <property type="entry name" value="Glutaredoxin"/>
    <property type="match status" value="1"/>
</dbReference>
<reference evidence="3" key="1">
    <citation type="journal article" date="2014" name="Int. J. Syst. Evol. Microbiol.">
        <title>Complete genome sequence of Corynebacterium casei LMG S-19264T (=DSM 44701T), isolated from a smear-ripened cheese.</title>
        <authorList>
            <consortium name="US DOE Joint Genome Institute (JGI-PGF)"/>
            <person name="Walter F."/>
            <person name="Albersmeier A."/>
            <person name="Kalinowski J."/>
            <person name="Ruckert C."/>
        </authorList>
    </citation>
    <scope>NUCLEOTIDE SEQUENCE</scope>
    <source>
        <strain evidence="3">VKM B-2935</strain>
    </source>
</reference>
<dbReference type="CDD" id="cd03188">
    <property type="entry name" value="GST_C_Beta"/>
    <property type="match status" value="1"/>
</dbReference>
<dbReference type="PANTHER" id="PTHR44051">
    <property type="entry name" value="GLUTATHIONE S-TRANSFERASE-RELATED"/>
    <property type="match status" value="1"/>
</dbReference>
<gene>
    <name evidence="3" type="primary">attY</name>
    <name evidence="3" type="ORF">GCM10017655_32180</name>
</gene>
<name>A0A9W6K8F9_9PSED</name>
<dbReference type="InterPro" id="IPR010987">
    <property type="entry name" value="Glutathione-S-Trfase_C-like"/>
</dbReference>
<organism evidence="3 4">
    <name type="scientific">Pseudomonas turukhanskensis</name>
    <dbReference type="NCBI Taxonomy" id="1806536"/>
    <lineage>
        <taxon>Bacteria</taxon>
        <taxon>Pseudomonadati</taxon>
        <taxon>Pseudomonadota</taxon>
        <taxon>Gammaproteobacteria</taxon>
        <taxon>Pseudomonadales</taxon>
        <taxon>Pseudomonadaceae</taxon>
        <taxon>Pseudomonas</taxon>
    </lineage>
</organism>
<feature type="domain" description="GST C-terminal" evidence="2">
    <location>
        <begin position="87"/>
        <end position="201"/>
    </location>
</feature>
<evidence type="ECO:0000259" key="2">
    <source>
        <dbReference type="PROSITE" id="PS50405"/>
    </source>
</evidence>
<dbReference type="InterPro" id="IPR040079">
    <property type="entry name" value="Glutathione_S-Trfase"/>
</dbReference>